<protein>
    <submittedName>
        <fullName evidence="1">Unnamed protein product</fullName>
    </submittedName>
</protein>
<dbReference type="EMBL" id="BSXS01002414">
    <property type="protein sequence ID" value="GME79026.1"/>
    <property type="molecule type" value="Genomic_DNA"/>
</dbReference>
<dbReference type="Proteomes" id="UP001165064">
    <property type="component" value="Unassembled WGS sequence"/>
</dbReference>
<comment type="caution">
    <text evidence="1">The sequence shown here is derived from an EMBL/GenBank/DDBJ whole genome shotgun (WGS) entry which is preliminary data.</text>
</comment>
<proteinExistence type="predicted"/>
<accession>A0ACB5T1W0</accession>
<sequence length="122" mass="14194">MGTFGTKTFRSKRQQAEYEKSFLGMYQKLVKKNSFVFLGIPMMGSVAIGSVLLSNFTAIRFERHDAKVKELDEEESLKLATQKKKKVDINEEYYKLQGLLDSHENWENKRVERLPGEGENVW</sequence>
<evidence type="ECO:0000313" key="1">
    <source>
        <dbReference type="EMBL" id="GME79026.1"/>
    </source>
</evidence>
<gene>
    <name evidence="1" type="ORF">Amon02_000373100</name>
</gene>
<evidence type="ECO:0000313" key="2">
    <source>
        <dbReference type="Proteomes" id="UP001165064"/>
    </source>
</evidence>
<name>A0ACB5T1W0_AMBMO</name>
<keyword evidence="2" id="KW-1185">Reference proteome</keyword>
<reference evidence="1" key="1">
    <citation type="submission" date="2023-04" db="EMBL/GenBank/DDBJ databases">
        <title>Ambrosiozyma monospora NBRC 10751.</title>
        <authorList>
            <person name="Ichikawa N."/>
            <person name="Sato H."/>
            <person name="Tonouchi N."/>
        </authorList>
    </citation>
    <scope>NUCLEOTIDE SEQUENCE</scope>
    <source>
        <strain evidence="1">NBRC 10751</strain>
    </source>
</reference>
<organism evidence="1 2">
    <name type="scientific">Ambrosiozyma monospora</name>
    <name type="common">Yeast</name>
    <name type="synonym">Endomycopsis monosporus</name>
    <dbReference type="NCBI Taxonomy" id="43982"/>
    <lineage>
        <taxon>Eukaryota</taxon>
        <taxon>Fungi</taxon>
        <taxon>Dikarya</taxon>
        <taxon>Ascomycota</taxon>
        <taxon>Saccharomycotina</taxon>
        <taxon>Pichiomycetes</taxon>
        <taxon>Pichiales</taxon>
        <taxon>Pichiaceae</taxon>
        <taxon>Ambrosiozyma</taxon>
    </lineage>
</organism>